<evidence type="ECO:0000313" key="2">
    <source>
        <dbReference type="EMBL" id="KAK3596394.1"/>
    </source>
</evidence>
<dbReference type="Proteomes" id="UP001195483">
    <property type="component" value="Unassembled WGS sequence"/>
</dbReference>
<feature type="transmembrane region" description="Helical" evidence="1">
    <location>
        <begin position="25"/>
        <end position="44"/>
    </location>
</feature>
<evidence type="ECO:0000313" key="3">
    <source>
        <dbReference type="Proteomes" id="UP001195483"/>
    </source>
</evidence>
<accession>A0AAE0SQX4</accession>
<evidence type="ECO:0000256" key="1">
    <source>
        <dbReference type="SAM" id="Phobius"/>
    </source>
</evidence>
<gene>
    <name evidence="2" type="ORF">CHS0354_018993</name>
</gene>
<protein>
    <submittedName>
        <fullName evidence="2">Uncharacterized protein</fullName>
    </submittedName>
</protein>
<dbReference type="AlphaFoldDB" id="A0AAE0SQX4"/>
<keyword evidence="1" id="KW-1133">Transmembrane helix</keyword>
<keyword evidence="1" id="KW-0812">Transmembrane</keyword>
<dbReference type="EMBL" id="JAEAOA010001170">
    <property type="protein sequence ID" value="KAK3596394.1"/>
    <property type="molecule type" value="Genomic_DNA"/>
</dbReference>
<name>A0AAE0SQX4_9BIVA</name>
<reference evidence="2" key="2">
    <citation type="journal article" date="2021" name="Genome Biol. Evol.">
        <title>Developing a high-quality reference genome for a parasitic bivalve with doubly uniparental inheritance (Bivalvia: Unionida).</title>
        <authorList>
            <person name="Smith C.H."/>
        </authorList>
    </citation>
    <scope>NUCLEOTIDE SEQUENCE</scope>
    <source>
        <strain evidence="2">CHS0354</strain>
        <tissue evidence="2">Mantle</tissue>
    </source>
</reference>
<sequence length="209" mass="23569">MTTLALFGAASVIFSVLTLREMSAIIFVGLMYVFISPGFSLYTITNESYTWMDSLDACNKINMSLANQKRVHNTTSLNPSKTEAYWIQEIEIIKMFPGVAKLSPYNVSYSITINNDNLQNKCTNDGRNIACTASENVSNNLIKFGSFNLIIGKLNGKTRYRIGVVNYTSLLNGKIFAKLKRMVVYLSTCLLLLFLTTRNVFRRKQLIKP</sequence>
<keyword evidence="1" id="KW-0472">Membrane</keyword>
<proteinExistence type="predicted"/>
<feature type="transmembrane region" description="Helical" evidence="1">
    <location>
        <begin position="182"/>
        <end position="201"/>
    </location>
</feature>
<keyword evidence="3" id="KW-1185">Reference proteome</keyword>
<organism evidence="2 3">
    <name type="scientific">Potamilus streckersoni</name>
    <dbReference type="NCBI Taxonomy" id="2493646"/>
    <lineage>
        <taxon>Eukaryota</taxon>
        <taxon>Metazoa</taxon>
        <taxon>Spiralia</taxon>
        <taxon>Lophotrochozoa</taxon>
        <taxon>Mollusca</taxon>
        <taxon>Bivalvia</taxon>
        <taxon>Autobranchia</taxon>
        <taxon>Heteroconchia</taxon>
        <taxon>Palaeoheterodonta</taxon>
        <taxon>Unionida</taxon>
        <taxon>Unionoidea</taxon>
        <taxon>Unionidae</taxon>
        <taxon>Ambleminae</taxon>
        <taxon>Lampsilini</taxon>
        <taxon>Potamilus</taxon>
    </lineage>
</organism>
<reference evidence="2" key="3">
    <citation type="submission" date="2023-05" db="EMBL/GenBank/DDBJ databases">
        <authorList>
            <person name="Smith C.H."/>
        </authorList>
    </citation>
    <scope>NUCLEOTIDE SEQUENCE</scope>
    <source>
        <strain evidence="2">CHS0354</strain>
        <tissue evidence="2">Mantle</tissue>
    </source>
</reference>
<comment type="caution">
    <text evidence="2">The sequence shown here is derived from an EMBL/GenBank/DDBJ whole genome shotgun (WGS) entry which is preliminary data.</text>
</comment>
<reference evidence="2" key="1">
    <citation type="journal article" date="2021" name="Genome Biol. Evol.">
        <title>A High-Quality Reference Genome for a Parasitic Bivalve with Doubly Uniparental Inheritance (Bivalvia: Unionida).</title>
        <authorList>
            <person name="Smith C.H."/>
        </authorList>
    </citation>
    <scope>NUCLEOTIDE SEQUENCE</scope>
    <source>
        <strain evidence="2">CHS0354</strain>
    </source>
</reference>